<accession>A0A0G3EPU8</accession>
<dbReference type="OrthoDB" id="114015at2"/>
<sequence length="285" mass="30693">MSGKWLRSLMLLLLCGGVAILARGQSVMSVRRPDGRQARLAVYTPASGGACAPLAVLSPGSGDDRGGLTYLAAAVQRHGWRAVMLLHRERDPESLRDRLRNGRFRHDLFSSSTAPGDYRDRLEDLSAALSWAHARCRAPVAVLIGHAMGAVTAMLEAGAGNRLGLEGRDRFDAYVALSPEGRGPIFPADAWRNLSKPLLLLTGTLDDAPNGSWRVRAQPFADLPAGCHWLGVIDRATHMNLAGFGYGNGAIEKIIVPTVDAFLDDVRAHRCAALPNQPGLHLSRQ</sequence>
<dbReference type="Gene3D" id="3.40.50.1820">
    <property type="entry name" value="alpha/beta hydrolase"/>
    <property type="match status" value="1"/>
</dbReference>
<dbReference type="PATRIC" id="fig|445709.3.peg.2741"/>
<gene>
    <name evidence="1" type="ORF">ABW99_12925</name>
</gene>
<evidence type="ECO:0000313" key="2">
    <source>
        <dbReference type="Proteomes" id="UP000036700"/>
    </source>
</evidence>
<organism evidence="1 2">
    <name type="scientific">Pandoraea thiooxydans</name>
    <dbReference type="NCBI Taxonomy" id="445709"/>
    <lineage>
        <taxon>Bacteria</taxon>
        <taxon>Pseudomonadati</taxon>
        <taxon>Pseudomonadota</taxon>
        <taxon>Betaproteobacteria</taxon>
        <taxon>Burkholderiales</taxon>
        <taxon>Burkholderiaceae</taxon>
        <taxon>Pandoraea</taxon>
    </lineage>
</organism>
<name>A0A0G3EPU8_9BURK</name>
<proteinExistence type="predicted"/>
<dbReference type="STRING" id="445709.ABW99_12925"/>
<dbReference type="EMBL" id="CP011568">
    <property type="protein sequence ID" value="AKJ68975.1"/>
    <property type="molecule type" value="Genomic_DNA"/>
</dbReference>
<dbReference type="KEGG" id="ptx:ABW99_12925"/>
<dbReference type="Proteomes" id="UP000036700">
    <property type="component" value="Chromosome"/>
</dbReference>
<evidence type="ECO:0000313" key="1">
    <source>
        <dbReference type="EMBL" id="AKJ68975.1"/>
    </source>
</evidence>
<evidence type="ECO:0008006" key="3">
    <source>
        <dbReference type="Google" id="ProtNLM"/>
    </source>
</evidence>
<dbReference type="RefSeq" id="WP_047214872.1">
    <property type="nucleotide sequence ID" value="NZ_CP011568.3"/>
</dbReference>
<reference evidence="2" key="1">
    <citation type="submission" date="2015-06" db="EMBL/GenBank/DDBJ databases">
        <authorList>
            <person name="Lim Y.L."/>
            <person name="Ee R."/>
            <person name="Yong D."/>
            <person name="How K.Y."/>
            <person name="Yin W.F."/>
            <person name="Chan K.G."/>
        </authorList>
    </citation>
    <scope>NUCLEOTIDE SEQUENCE [LARGE SCALE GENOMIC DNA]</scope>
    <source>
        <strain evidence="2">DSM 25325</strain>
    </source>
</reference>
<dbReference type="SUPFAM" id="SSF53474">
    <property type="entry name" value="alpha/beta-Hydrolases"/>
    <property type="match status" value="1"/>
</dbReference>
<keyword evidence="2" id="KW-1185">Reference proteome</keyword>
<dbReference type="InterPro" id="IPR029058">
    <property type="entry name" value="AB_hydrolase_fold"/>
</dbReference>
<dbReference type="AlphaFoldDB" id="A0A0G3EPU8"/>
<protein>
    <recommendedName>
        <fullName evidence="3">Alpha/beta hydrolase</fullName>
    </recommendedName>
</protein>